<dbReference type="GO" id="GO:0000976">
    <property type="term" value="F:transcription cis-regulatory region binding"/>
    <property type="evidence" value="ECO:0007669"/>
    <property type="project" value="TreeGrafter"/>
</dbReference>
<dbReference type="InterPro" id="IPR001647">
    <property type="entry name" value="HTH_TetR"/>
</dbReference>
<proteinExistence type="predicted"/>
<name>A0A4R7V2T9_9PSEU</name>
<organism evidence="7 8">
    <name type="scientific">Actinophytocola oryzae</name>
    <dbReference type="NCBI Taxonomy" id="502181"/>
    <lineage>
        <taxon>Bacteria</taxon>
        <taxon>Bacillati</taxon>
        <taxon>Actinomycetota</taxon>
        <taxon>Actinomycetes</taxon>
        <taxon>Pseudonocardiales</taxon>
        <taxon>Pseudonocardiaceae</taxon>
    </lineage>
</organism>
<dbReference type="Gene3D" id="1.10.10.60">
    <property type="entry name" value="Homeodomain-like"/>
    <property type="match status" value="1"/>
</dbReference>
<dbReference type="AlphaFoldDB" id="A0A4R7V2T9"/>
<protein>
    <submittedName>
        <fullName evidence="7">TetR family transcriptional regulator</fullName>
    </submittedName>
</protein>
<evidence type="ECO:0000259" key="6">
    <source>
        <dbReference type="PROSITE" id="PS50977"/>
    </source>
</evidence>
<dbReference type="RefSeq" id="WP_133906852.1">
    <property type="nucleotide sequence ID" value="NZ_SOCP01000015.1"/>
</dbReference>
<dbReference type="PANTHER" id="PTHR30055">
    <property type="entry name" value="HTH-TYPE TRANSCRIPTIONAL REGULATOR RUTR"/>
    <property type="match status" value="1"/>
</dbReference>
<gene>
    <name evidence="7" type="ORF">CLV71_11591</name>
</gene>
<sequence>MGGVRRARAAETQQALKDAARRLFADRGYLNTKITDITSEAGRSTGSFYDHFPSKEALLQSLLADIDDRADSEVEGWSHPDDHDLTDRAQLRDHVGLSWQVFHEHLPVIVAQMQSMIADNPGRGRAWQALTSQTDEIRRHLEFLRDRGDTLPGDPTLVAAAFGGMVSMLGYAVLTSDDTAYSDEEVVDTLTSLLLHGLAGPAVDK</sequence>
<evidence type="ECO:0000256" key="5">
    <source>
        <dbReference type="PROSITE-ProRule" id="PRU00335"/>
    </source>
</evidence>
<feature type="DNA-binding region" description="H-T-H motif" evidence="5">
    <location>
        <begin position="33"/>
        <end position="52"/>
    </location>
</feature>
<dbReference type="PROSITE" id="PS50977">
    <property type="entry name" value="HTH_TETR_2"/>
    <property type="match status" value="1"/>
</dbReference>
<evidence type="ECO:0000256" key="1">
    <source>
        <dbReference type="ARBA" id="ARBA00022491"/>
    </source>
</evidence>
<reference evidence="7 8" key="1">
    <citation type="submission" date="2019-03" db="EMBL/GenBank/DDBJ databases">
        <title>Genomic Encyclopedia of Archaeal and Bacterial Type Strains, Phase II (KMG-II): from individual species to whole genera.</title>
        <authorList>
            <person name="Goeker M."/>
        </authorList>
    </citation>
    <scope>NUCLEOTIDE SEQUENCE [LARGE SCALE GENOMIC DNA]</scope>
    <source>
        <strain evidence="7 8">DSM 45499</strain>
    </source>
</reference>
<dbReference type="PRINTS" id="PR00455">
    <property type="entry name" value="HTHTETR"/>
</dbReference>
<dbReference type="OrthoDB" id="3237195at2"/>
<dbReference type="InterPro" id="IPR036271">
    <property type="entry name" value="Tet_transcr_reg_TetR-rel_C_sf"/>
</dbReference>
<dbReference type="SUPFAM" id="SSF46689">
    <property type="entry name" value="Homeodomain-like"/>
    <property type="match status" value="1"/>
</dbReference>
<evidence type="ECO:0000256" key="3">
    <source>
        <dbReference type="ARBA" id="ARBA00023125"/>
    </source>
</evidence>
<keyword evidence="3 5" id="KW-0238">DNA-binding</keyword>
<keyword evidence="8" id="KW-1185">Reference proteome</keyword>
<evidence type="ECO:0000256" key="4">
    <source>
        <dbReference type="ARBA" id="ARBA00023163"/>
    </source>
</evidence>
<feature type="domain" description="HTH tetR-type" evidence="6">
    <location>
        <begin position="10"/>
        <end position="70"/>
    </location>
</feature>
<keyword evidence="4" id="KW-0804">Transcription</keyword>
<dbReference type="PANTHER" id="PTHR30055:SF175">
    <property type="entry name" value="HTH-TYPE TRANSCRIPTIONAL REPRESSOR KSTR2"/>
    <property type="match status" value="1"/>
</dbReference>
<dbReference type="Proteomes" id="UP000294927">
    <property type="component" value="Unassembled WGS sequence"/>
</dbReference>
<keyword evidence="1" id="KW-0678">Repressor</keyword>
<evidence type="ECO:0000313" key="8">
    <source>
        <dbReference type="Proteomes" id="UP000294927"/>
    </source>
</evidence>
<dbReference type="EMBL" id="SOCP01000015">
    <property type="protein sequence ID" value="TDV43629.1"/>
    <property type="molecule type" value="Genomic_DNA"/>
</dbReference>
<evidence type="ECO:0000313" key="7">
    <source>
        <dbReference type="EMBL" id="TDV43629.1"/>
    </source>
</evidence>
<evidence type="ECO:0000256" key="2">
    <source>
        <dbReference type="ARBA" id="ARBA00023015"/>
    </source>
</evidence>
<dbReference type="InterPro" id="IPR050109">
    <property type="entry name" value="HTH-type_TetR-like_transc_reg"/>
</dbReference>
<dbReference type="Gene3D" id="1.10.357.10">
    <property type="entry name" value="Tetracycline Repressor, domain 2"/>
    <property type="match status" value="1"/>
</dbReference>
<dbReference type="GO" id="GO:0003700">
    <property type="term" value="F:DNA-binding transcription factor activity"/>
    <property type="evidence" value="ECO:0007669"/>
    <property type="project" value="TreeGrafter"/>
</dbReference>
<comment type="caution">
    <text evidence="7">The sequence shown here is derived from an EMBL/GenBank/DDBJ whole genome shotgun (WGS) entry which is preliminary data.</text>
</comment>
<dbReference type="SUPFAM" id="SSF48498">
    <property type="entry name" value="Tetracyclin repressor-like, C-terminal domain"/>
    <property type="match status" value="1"/>
</dbReference>
<dbReference type="InterPro" id="IPR009057">
    <property type="entry name" value="Homeodomain-like_sf"/>
</dbReference>
<keyword evidence="2" id="KW-0805">Transcription regulation</keyword>
<accession>A0A4R7V2T9</accession>
<dbReference type="Pfam" id="PF00440">
    <property type="entry name" value="TetR_N"/>
    <property type="match status" value="1"/>
</dbReference>